<organism evidence="1 2">
    <name type="scientific">Pendulispora brunnea</name>
    <dbReference type="NCBI Taxonomy" id="2905690"/>
    <lineage>
        <taxon>Bacteria</taxon>
        <taxon>Pseudomonadati</taxon>
        <taxon>Myxococcota</taxon>
        <taxon>Myxococcia</taxon>
        <taxon>Myxococcales</taxon>
        <taxon>Sorangiineae</taxon>
        <taxon>Pendulisporaceae</taxon>
        <taxon>Pendulispora</taxon>
    </lineage>
</organism>
<dbReference type="Gene3D" id="2.120.10.30">
    <property type="entry name" value="TolB, C-terminal domain"/>
    <property type="match status" value="1"/>
</dbReference>
<dbReference type="SUPFAM" id="SSF82171">
    <property type="entry name" value="DPP6 N-terminal domain-like"/>
    <property type="match status" value="1"/>
</dbReference>
<dbReference type="InterPro" id="IPR011042">
    <property type="entry name" value="6-blade_b-propeller_TolB-like"/>
</dbReference>
<dbReference type="InterPro" id="IPR011659">
    <property type="entry name" value="WD40"/>
</dbReference>
<name>A0ABZ2JZ33_9BACT</name>
<dbReference type="RefSeq" id="WP_394840951.1">
    <property type="nucleotide sequence ID" value="NZ_CP089982.1"/>
</dbReference>
<accession>A0ABZ2JZ33</accession>
<evidence type="ECO:0000313" key="2">
    <source>
        <dbReference type="Proteomes" id="UP001379533"/>
    </source>
</evidence>
<sequence length="336" mass="36744">MSGRWLVVFVVMMVVSGAGYTWHARKLHARAAVPVASAASAPAISLRTPGQLFFRNTVHGSDFGRVAAVPIDQLGQPNASRRVFDLSCDRFAVAAGVGLCVAQQAAVLPPVSDVRILDQDLHVVRERTLPGTVSRAKLSPDGKLAVWTLFVIGDDYSEDRFSTRAGIWNLATDEFTKTLEDMPIFTNAKRYFSADVNFWGITFAADDTHFYATLSSKGQTHLVQGDYRRYRGRTLEENVECPSLSPDGKRIAFKRRVSPDDPTWRLSVMDLGTREITPLAETRNVDDQAAWLDDRTVMYGLSRGNGESDVWAVAADGSGAARLMVAGAASPALAYE</sequence>
<proteinExistence type="predicted"/>
<dbReference type="Pfam" id="PF07676">
    <property type="entry name" value="PD40"/>
    <property type="match status" value="1"/>
</dbReference>
<dbReference type="EMBL" id="CP089982">
    <property type="protein sequence ID" value="WXA90338.1"/>
    <property type="molecule type" value="Genomic_DNA"/>
</dbReference>
<keyword evidence="2" id="KW-1185">Reference proteome</keyword>
<gene>
    <name evidence="1" type="ORF">LZC95_28230</name>
</gene>
<evidence type="ECO:0008006" key="3">
    <source>
        <dbReference type="Google" id="ProtNLM"/>
    </source>
</evidence>
<dbReference type="Proteomes" id="UP001379533">
    <property type="component" value="Chromosome"/>
</dbReference>
<evidence type="ECO:0000313" key="1">
    <source>
        <dbReference type="EMBL" id="WXA90338.1"/>
    </source>
</evidence>
<reference evidence="1 2" key="1">
    <citation type="submission" date="2021-12" db="EMBL/GenBank/DDBJ databases">
        <title>Discovery of the Pendulisporaceae a myxobacterial family with distinct sporulation behavior and unique specialized metabolism.</title>
        <authorList>
            <person name="Garcia R."/>
            <person name="Popoff A."/>
            <person name="Bader C.D."/>
            <person name="Loehr J."/>
            <person name="Walesch S."/>
            <person name="Walt C."/>
            <person name="Boldt J."/>
            <person name="Bunk B."/>
            <person name="Haeckl F.J.F.P.J."/>
            <person name="Gunesch A.P."/>
            <person name="Birkelbach J."/>
            <person name="Nuebel U."/>
            <person name="Pietschmann T."/>
            <person name="Bach T."/>
            <person name="Mueller R."/>
        </authorList>
    </citation>
    <scope>NUCLEOTIDE SEQUENCE [LARGE SCALE GENOMIC DNA]</scope>
    <source>
        <strain evidence="1 2">MSr12523</strain>
    </source>
</reference>
<protein>
    <recommendedName>
        <fullName evidence="3">WD40 repeat protein</fullName>
    </recommendedName>
</protein>